<evidence type="ECO:0000256" key="2">
    <source>
        <dbReference type="ARBA" id="ARBA00023125"/>
    </source>
</evidence>
<accession>A0ABY4D5A6</accession>
<comment type="similarity">
    <text evidence="1">Belongs to the 'phage' integrase family.</text>
</comment>
<dbReference type="InterPro" id="IPR010998">
    <property type="entry name" value="Integrase_recombinase_N"/>
</dbReference>
<sequence>MSFSATINLRKPAQKNGLNTLRLQVIIHRKVANIPLELAWPERLFDEEAGRCLDKLPRKKQGAGYNELLARTEAAVGGPLAGKAADNNLLIGQVRAKANEIFVRYRLQPELVLTADEFLRQYNTTASGSDFLGYMETRIAERYKKGQIIENTRKSHTSTLRKLQEFARTLPSNKSCLRDGTKPVTIPFNSFTHKFAGDFDAWLKKAHKSCTNTRSGRHRNVKAYLELARRDKITFDDPYAYFVNTTVNGKWKALGEEELAALETYYASTEVGSTHRRMLQKFLFSCNCGLRLGDLKRMGEAKVNGQLVELKVQKTFRYDEKETLLPITKKALSYLQASREENGTEGFFLYTDQYTNRALQKIALWLGIKTKIHHHIGRETFATNFIRRGGKVEVLQKLMGHKKLSMTMKYVHVDEAMKQAEIDRLDALDDAA</sequence>
<evidence type="ECO:0000256" key="3">
    <source>
        <dbReference type="ARBA" id="ARBA00023172"/>
    </source>
</evidence>
<dbReference type="PROSITE" id="PS51898">
    <property type="entry name" value="TYR_RECOMBINASE"/>
    <property type="match status" value="1"/>
</dbReference>
<geneLocation type="plasmid" evidence="5 6">
    <name>unnamed6</name>
</geneLocation>
<keyword evidence="2" id="KW-0238">DNA-binding</keyword>
<evidence type="ECO:0000313" key="5">
    <source>
        <dbReference type="EMBL" id="UOG77691.1"/>
    </source>
</evidence>
<organism evidence="5 6">
    <name type="scientific">Hymenobacter tibetensis</name>
    <dbReference type="NCBI Taxonomy" id="497967"/>
    <lineage>
        <taxon>Bacteria</taxon>
        <taxon>Pseudomonadati</taxon>
        <taxon>Bacteroidota</taxon>
        <taxon>Cytophagia</taxon>
        <taxon>Cytophagales</taxon>
        <taxon>Hymenobacteraceae</taxon>
        <taxon>Hymenobacter</taxon>
    </lineage>
</organism>
<dbReference type="SUPFAM" id="SSF56349">
    <property type="entry name" value="DNA breaking-rejoining enzymes"/>
    <property type="match status" value="1"/>
</dbReference>
<dbReference type="Gene3D" id="1.10.443.10">
    <property type="entry name" value="Intergrase catalytic core"/>
    <property type="match status" value="1"/>
</dbReference>
<name>A0ABY4D5A6_9BACT</name>
<dbReference type="PANTHER" id="PTHR30349:SF41">
    <property type="entry name" value="INTEGRASE_RECOMBINASE PROTEIN MJ0367-RELATED"/>
    <property type="match status" value="1"/>
</dbReference>
<dbReference type="InterPro" id="IPR013762">
    <property type="entry name" value="Integrase-like_cat_sf"/>
</dbReference>
<dbReference type="Proteomes" id="UP000831113">
    <property type="component" value="Plasmid unnamed6"/>
</dbReference>
<dbReference type="Pfam" id="PF13102">
    <property type="entry name" value="Phage_int_SAM_5"/>
    <property type="match status" value="1"/>
</dbReference>
<feature type="domain" description="Tyr recombinase" evidence="4">
    <location>
        <begin position="249"/>
        <end position="423"/>
    </location>
</feature>
<reference evidence="5 6" key="1">
    <citation type="submission" date="2022-03" db="EMBL/GenBank/DDBJ databases">
        <title>Hymenobactersp. isolated from the air.</title>
        <authorList>
            <person name="Won M."/>
            <person name="Kwon S.-W."/>
        </authorList>
    </citation>
    <scope>NUCLEOTIDE SEQUENCE [LARGE SCALE GENOMIC DNA]</scope>
    <source>
        <strain evidence="5 6">KACC 21982</strain>
        <plasmid evidence="5 6">unnamed6</plasmid>
    </source>
</reference>
<dbReference type="EMBL" id="CP094675">
    <property type="protein sequence ID" value="UOG77691.1"/>
    <property type="molecule type" value="Genomic_DNA"/>
</dbReference>
<evidence type="ECO:0000256" key="1">
    <source>
        <dbReference type="ARBA" id="ARBA00008857"/>
    </source>
</evidence>
<dbReference type="RefSeq" id="WP_243803553.1">
    <property type="nucleotide sequence ID" value="NZ_CP094675.1"/>
</dbReference>
<dbReference type="InterPro" id="IPR050090">
    <property type="entry name" value="Tyrosine_recombinase_XerCD"/>
</dbReference>
<dbReference type="PANTHER" id="PTHR30349">
    <property type="entry name" value="PHAGE INTEGRASE-RELATED"/>
    <property type="match status" value="1"/>
</dbReference>
<protein>
    <submittedName>
        <fullName evidence="5">Site-specific integrase</fullName>
    </submittedName>
</protein>
<dbReference type="InterPro" id="IPR002104">
    <property type="entry name" value="Integrase_catalytic"/>
</dbReference>
<keyword evidence="5" id="KW-0614">Plasmid</keyword>
<dbReference type="InterPro" id="IPR011010">
    <property type="entry name" value="DNA_brk_join_enz"/>
</dbReference>
<gene>
    <name evidence="5" type="ORF">MTX78_25120</name>
</gene>
<dbReference type="InterPro" id="IPR025269">
    <property type="entry name" value="SAM-like_dom"/>
</dbReference>
<proteinExistence type="inferred from homology"/>
<dbReference type="Pfam" id="PF00589">
    <property type="entry name" value="Phage_integrase"/>
    <property type="match status" value="1"/>
</dbReference>
<dbReference type="Gene3D" id="1.10.150.130">
    <property type="match status" value="1"/>
</dbReference>
<keyword evidence="6" id="KW-1185">Reference proteome</keyword>
<keyword evidence="3" id="KW-0233">DNA recombination</keyword>
<evidence type="ECO:0000313" key="6">
    <source>
        <dbReference type="Proteomes" id="UP000831113"/>
    </source>
</evidence>
<evidence type="ECO:0000259" key="4">
    <source>
        <dbReference type="PROSITE" id="PS51898"/>
    </source>
</evidence>